<sequence>MHEILVETTRGGLPGQGEHVENRHAGSVAVVDASGRLVASAGDPDFVSFTRSTIKPFQALPFVLAGGPKRLGFGPRELALMCASHSAEPMHLAVVAGMLERAGASPARLQCGCHVPLRFAATGASPPPDERFTEVENNCSGKHAGFLAWCALHGAPMDGYLGFDHPLQRAIRERLSQACEVPDGAMRSGIDGCSAPNHAIPLRSLALGYARLGRGADGDGALAPALGELSAAMFAHPELVSGTGRQDLAIMRAAPGEWIAKAGADGVQAIAVRSAGLGIAVKITDGNARAAVTAAIAVLDALGLTSAVQREALAPLARPEIRNARGLRVGEARSVAVLNAPRSSP</sequence>
<keyword evidence="3" id="KW-1185">Reference proteome</keyword>
<evidence type="ECO:0000256" key="1">
    <source>
        <dbReference type="SAM" id="MobiDB-lite"/>
    </source>
</evidence>
<reference evidence="2 3" key="1">
    <citation type="submission" date="2019-06" db="EMBL/GenBank/DDBJ databases">
        <title>Quisquiliibacterium sp. nov., isolated from a maize field.</title>
        <authorList>
            <person name="Lin S.-Y."/>
            <person name="Tsai C.-F."/>
            <person name="Young C.-C."/>
        </authorList>
    </citation>
    <scope>NUCLEOTIDE SEQUENCE [LARGE SCALE GENOMIC DNA]</scope>
    <source>
        <strain evidence="2 3">CC-CFT501</strain>
    </source>
</reference>
<feature type="region of interest" description="Disordered" evidence="1">
    <location>
        <begin position="1"/>
        <end position="20"/>
    </location>
</feature>
<dbReference type="Proteomes" id="UP000321548">
    <property type="component" value="Unassembled WGS sequence"/>
</dbReference>
<gene>
    <name evidence="2" type="ORF">FHP08_13475</name>
</gene>
<accession>A0A5C8NUV8</accession>
<evidence type="ECO:0000313" key="3">
    <source>
        <dbReference type="Proteomes" id="UP000321548"/>
    </source>
</evidence>
<dbReference type="InterPro" id="IPR010349">
    <property type="entry name" value="Asparaginase_II"/>
</dbReference>
<organism evidence="2 3">
    <name type="scientific">Zeimonas arvi</name>
    <dbReference type="NCBI Taxonomy" id="2498847"/>
    <lineage>
        <taxon>Bacteria</taxon>
        <taxon>Pseudomonadati</taxon>
        <taxon>Pseudomonadota</taxon>
        <taxon>Betaproteobacteria</taxon>
        <taxon>Burkholderiales</taxon>
        <taxon>Burkholderiaceae</taxon>
        <taxon>Zeimonas</taxon>
    </lineage>
</organism>
<name>A0A5C8NUV8_9BURK</name>
<dbReference type="OrthoDB" id="9780674at2"/>
<dbReference type="PANTHER" id="PTHR42110:SF1">
    <property type="entry name" value="L-ASPARAGINASE, PUTATIVE (AFU_ORTHOLOGUE AFUA_3G11890)-RELATED"/>
    <property type="match status" value="1"/>
</dbReference>
<proteinExistence type="predicted"/>
<protein>
    <submittedName>
        <fullName evidence="2">Asparaginase</fullName>
    </submittedName>
</protein>
<dbReference type="PANTHER" id="PTHR42110">
    <property type="entry name" value="L-ASPARAGINASE, PUTATIVE (AFU_ORTHOLOGUE AFUA_3G11890)-RELATED"/>
    <property type="match status" value="1"/>
</dbReference>
<dbReference type="AlphaFoldDB" id="A0A5C8NUV8"/>
<dbReference type="EMBL" id="VDUY01000005">
    <property type="protein sequence ID" value="TXL64902.1"/>
    <property type="molecule type" value="Genomic_DNA"/>
</dbReference>
<comment type="caution">
    <text evidence="2">The sequence shown here is derived from an EMBL/GenBank/DDBJ whole genome shotgun (WGS) entry which is preliminary data.</text>
</comment>
<evidence type="ECO:0000313" key="2">
    <source>
        <dbReference type="EMBL" id="TXL64902.1"/>
    </source>
</evidence>
<dbReference type="Pfam" id="PF06089">
    <property type="entry name" value="Asparaginase_II"/>
    <property type="match status" value="1"/>
</dbReference>